<feature type="binding site" evidence="7">
    <location>
        <position position="1366"/>
    </location>
    <ligand>
        <name>ATP</name>
        <dbReference type="ChEBI" id="CHEBI:30616"/>
    </ligand>
</feature>
<dbReference type="InterPro" id="IPR011009">
    <property type="entry name" value="Kinase-like_dom_sf"/>
</dbReference>
<sequence>MSEEEGSQNRVMSSSPKEDFDPLAEFDYVQSHDYCEQETEDSPCNSVDLYSDTTDGYHYGVTPPVNTRAVKRSKEKSRSHRFSSKNEMREIMHQVRKESSPQRPAWMVSARPDNLYLGNSAVGAGDDVKQGPGRRGRKQLSNKSFKVTRQQDRDYKRQCSVSLLCNPKNSAVQVDSPSHFKSLDSNVHIDSMSPPLSLSMGLFPNIGSLTAGSSACSKDRVDFIRTFNMLIRMGNKAIKARESRAAQLNRQLSNELQAKYSDIIWLELRAHLNKRKVDEQDDIHYRLQLQVPEILQELMNFVVNFEKAVPTEKSSMEQKRLSIERVEEECQQELGVFSLDVSPDSGETSNEESAMYAYSKSESRDQSSSVLSLVQGICDTNEDLQVALPQVASLLNRIEQVENLYPTYKAVAMAHQLYGRPEFQHRLCTLYLWINITMEMGNKLHYIAKMLHVDTLGVDWPWVKCSPMQFLQMRDPCGINPTIYVTEPSIDDVESEGVDDSDSDESFSDKSLSADGACLKADQLKNVRFDVSDSGSSGPQSPVSENPPNDDRALFLSPTDSSTPAKLEQPSRISLATSVSQSSSSHSFEDSTRTTIYRNYADRMLKRTGVTKLKSRLKNLLEGTLQRAKGALEKPKMQQTFANVAGVERSTSDLQVLSSSPSMDGLSHPMMPLDDPDDLSTSLSGHGIWSVEFRQMALPSFRPMYLFLVRIPLDVIHECLRLRLEQKPKKDPSAYSIGHLIKECKEILEAATNIKIYYLQMVGAVIPEEEIEDLDLDMDQFEDDMERMLDVYLDYLRLYMSQLQHNNMNPISRQLRDFLEDQWKFAKGVIPYVRGGEASAAKRFCIMATSLLHSISIFLDAGMDDCINELYDISTAGLDDEMSVTKMEHPETESDSDLNDTDTKLPAKRNSRCLEVRQGIFKTCRKFKNLFNEARERTAKALNFAKMLRKDLEIAAEYNAKVPINDLFMKLKETGHYRVESLLLVVLHSSQLAVQRKEFESKMVKAVQLAREQISCHTIIAESIQELKKEAMYLRDKVDDAIQQVEEKLGMEDFTEMDETEVTHKIHTLYRETLLRCYNFGCEYHEELLRLVSMDMRTTLYPHLVAQAERWMMFAINKCEKGRGRRPKWAHTGLNFLTIAINLESVALMPEERFMKIKDLINRCIHHVIGDKNAVPPVTYRTSSQDRTVRRPYSRIQSCPSTSQFTPVRSQSTATFIKSEPSTPFPNTGYNDSGLKKSTSMTESGFEEVAPDRTSGILPNEDSPKLPRNDLFRPCLFSHNLEDEFPRLCKMYEAVHILERERNRKLRSDKFIGRMTHKDKEVALSSLVSIRPVKFRWQRTTKIGEGRFGKVYTAVNTNTGELMAMKEMKFQTNDIQYIKKIIDEIKNLENISGHPSLVQYYGVEVHSDEIYIFMEYCPGGTLADAAKSGLPEEMIRKYTKELLVAVNVLHEHDIVHRDIKGPNVFLTVKGPLKLGDLGCAVQLKNHSTMPGEVKGMEGTAAYMAPEVFTNHEGGRSSDIWSLGCTVIEMATGKRPWPELENQFQIMYKVGMGECPAIPSNLNEEGQDFIKHCLEHDPKLRWTASKLLEHSFVKIDVSDDENEKT</sequence>
<dbReference type="GO" id="GO:0005524">
    <property type="term" value="F:ATP binding"/>
    <property type="evidence" value="ECO:0007669"/>
    <property type="project" value="UniProtKB-UniRule"/>
</dbReference>
<dbReference type="InterPro" id="IPR050538">
    <property type="entry name" value="MAP_kinase_kinase_kinase"/>
</dbReference>
<feature type="compositionally biased region" description="Polar residues" evidence="8">
    <location>
        <begin position="533"/>
        <end position="547"/>
    </location>
</feature>
<dbReference type="EMBL" id="JAODUP010001165">
    <property type="protein sequence ID" value="KAK2141089.1"/>
    <property type="molecule type" value="Genomic_DNA"/>
</dbReference>
<feature type="compositionally biased region" description="Acidic residues" evidence="8">
    <location>
        <begin position="492"/>
        <end position="506"/>
    </location>
</feature>
<dbReference type="InterPro" id="IPR000719">
    <property type="entry name" value="Prot_kinase_dom"/>
</dbReference>
<dbReference type="InterPro" id="IPR017441">
    <property type="entry name" value="Protein_kinase_ATP_BS"/>
</dbReference>
<dbReference type="InterPro" id="IPR045801">
    <property type="entry name" value="MEKK4_N"/>
</dbReference>
<evidence type="ECO:0000256" key="6">
    <source>
        <dbReference type="ARBA" id="ARBA00022840"/>
    </source>
</evidence>
<reference evidence="10" key="1">
    <citation type="journal article" date="2023" name="Mol. Biol. Evol.">
        <title>Third-Generation Sequencing Reveals the Adaptive Role of the Epigenome in Three Deep-Sea Polychaetes.</title>
        <authorList>
            <person name="Perez M."/>
            <person name="Aroh O."/>
            <person name="Sun Y."/>
            <person name="Lan Y."/>
            <person name="Juniper S.K."/>
            <person name="Young C.R."/>
            <person name="Angers B."/>
            <person name="Qian P.Y."/>
        </authorList>
    </citation>
    <scope>NUCLEOTIDE SEQUENCE</scope>
    <source>
        <strain evidence="10">P08H-3</strain>
    </source>
</reference>
<dbReference type="Gene3D" id="1.10.510.10">
    <property type="entry name" value="Transferase(Phosphotransferase) domain 1"/>
    <property type="match status" value="1"/>
</dbReference>
<evidence type="ECO:0000313" key="10">
    <source>
        <dbReference type="EMBL" id="KAK2141089.1"/>
    </source>
</evidence>
<comment type="caution">
    <text evidence="10">The sequence shown here is derived from an EMBL/GenBank/DDBJ whole genome shotgun (WGS) entry which is preliminary data.</text>
</comment>
<dbReference type="Pfam" id="PF00069">
    <property type="entry name" value="Pkinase"/>
    <property type="match status" value="1"/>
</dbReference>
<dbReference type="SUPFAM" id="SSF56112">
    <property type="entry name" value="Protein kinase-like (PK-like)"/>
    <property type="match status" value="1"/>
</dbReference>
<feature type="region of interest" description="Disordered" evidence="8">
    <location>
        <begin position="121"/>
        <end position="152"/>
    </location>
</feature>
<evidence type="ECO:0000256" key="2">
    <source>
        <dbReference type="ARBA" id="ARBA00022527"/>
    </source>
</evidence>
<dbReference type="PANTHER" id="PTHR48016:SF32">
    <property type="entry name" value="MITOGEN-ACTIVATED PROTEIN KINASE KINASE KINASE 4"/>
    <property type="match status" value="1"/>
</dbReference>
<evidence type="ECO:0000313" key="11">
    <source>
        <dbReference type="Proteomes" id="UP001208570"/>
    </source>
</evidence>
<dbReference type="SMART" id="SM00220">
    <property type="entry name" value="S_TKc"/>
    <property type="match status" value="1"/>
</dbReference>
<gene>
    <name evidence="10" type="ORF">LSH36_1166g00056</name>
</gene>
<feature type="region of interest" description="Disordered" evidence="8">
    <location>
        <begin position="492"/>
        <end position="511"/>
    </location>
</feature>
<dbReference type="PROSITE" id="PS00107">
    <property type="entry name" value="PROTEIN_KINASE_ATP"/>
    <property type="match status" value="1"/>
</dbReference>
<keyword evidence="2" id="KW-0723">Serine/threonine-protein kinase</keyword>
<dbReference type="GO" id="GO:0000165">
    <property type="term" value="P:MAPK cascade"/>
    <property type="evidence" value="ECO:0007669"/>
    <property type="project" value="InterPro"/>
</dbReference>
<feature type="region of interest" description="Disordered" evidence="8">
    <location>
        <begin position="1"/>
        <end position="23"/>
    </location>
</feature>
<evidence type="ECO:0000256" key="1">
    <source>
        <dbReference type="ARBA" id="ARBA00006529"/>
    </source>
</evidence>
<dbReference type="Proteomes" id="UP001208570">
    <property type="component" value="Unassembled WGS sequence"/>
</dbReference>
<evidence type="ECO:0000256" key="3">
    <source>
        <dbReference type="ARBA" id="ARBA00022679"/>
    </source>
</evidence>
<evidence type="ECO:0000256" key="5">
    <source>
        <dbReference type="ARBA" id="ARBA00022777"/>
    </source>
</evidence>
<keyword evidence="4 7" id="KW-0547">Nucleotide-binding</keyword>
<feature type="region of interest" description="Disordered" evidence="8">
    <location>
        <begin position="529"/>
        <end position="571"/>
    </location>
</feature>
<dbReference type="PROSITE" id="PS00108">
    <property type="entry name" value="PROTEIN_KINASE_ST"/>
    <property type="match status" value="1"/>
</dbReference>
<accession>A0AAD9IUH3</accession>
<comment type="similarity">
    <text evidence="1">Belongs to the protein kinase superfamily. STE Ser/Thr protein kinase family. MAP kinase kinase kinase subfamily.</text>
</comment>
<evidence type="ECO:0000256" key="7">
    <source>
        <dbReference type="PROSITE-ProRule" id="PRU10141"/>
    </source>
</evidence>
<feature type="compositionally biased region" description="Basic residues" evidence="8">
    <location>
        <begin position="69"/>
        <end position="83"/>
    </location>
</feature>
<feature type="domain" description="Protein kinase" evidence="9">
    <location>
        <begin position="1337"/>
        <end position="1592"/>
    </location>
</feature>
<dbReference type="InterPro" id="IPR008271">
    <property type="entry name" value="Ser/Thr_kinase_AS"/>
</dbReference>
<keyword evidence="11" id="KW-1185">Reference proteome</keyword>
<protein>
    <recommendedName>
        <fullName evidence="9">Protein kinase domain-containing protein</fullName>
    </recommendedName>
</protein>
<evidence type="ECO:0000256" key="4">
    <source>
        <dbReference type="ARBA" id="ARBA00022741"/>
    </source>
</evidence>
<dbReference type="PROSITE" id="PS50011">
    <property type="entry name" value="PROTEIN_KINASE_DOM"/>
    <property type="match status" value="1"/>
</dbReference>
<dbReference type="PANTHER" id="PTHR48016">
    <property type="entry name" value="MAP KINASE KINASE KINASE SSK2-RELATED-RELATED"/>
    <property type="match status" value="1"/>
</dbReference>
<evidence type="ECO:0000256" key="8">
    <source>
        <dbReference type="SAM" id="MobiDB-lite"/>
    </source>
</evidence>
<organism evidence="10 11">
    <name type="scientific">Paralvinella palmiformis</name>
    <dbReference type="NCBI Taxonomy" id="53620"/>
    <lineage>
        <taxon>Eukaryota</taxon>
        <taxon>Metazoa</taxon>
        <taxon>Spiralia</taxon>
        <taxon>Lophotrochozoa</taxon>
        <taxon>Annelida</taxon>
        <taxon>Polychaeta</taxon>
        <taxon>Sedentaria</taxon>
        <taxon>Canalipalpata</taxon>
        <taxon>Terebellida</taxon>
        <taxon>Terebelliformia</taxon>
        <taxon>Alvinellidae</taxon>
        <taxon>Paralvinella</taxon>
    </lineage>
</organism>
<keyword evidence="3" id="KW-0808">Transferase</keyword>
<keyword evidence="6 7" id="KW-0067">ATP-binding</keyword>
<keyword evidence="5" id="KW-0418">Kinase</keyword>
<evidence type="ECO:0000259" key="9">
    <source>
        <dbReference type="PROSITE" id="PS50011"/>
    </source>
</evidence>
<proteinExistence type="inferred from homology"/>
<dbReference type="Pfam" id="PF19431">
    <property type="entry name" value="MEKK4_N"/>
    <property type="match status" value="3"/>
</dbReference>
<feature type="region of interest" description="Disordered" evidence="8">
    <location>
        <begin position="58"/>
        <end position="84"/>
    </location>
</feature>
<name>A0AAD9IUH3_9ANNE</name>
<dbReference type="GO" id="GO:0004674">
    <property type="term" value="F:protein serine/threonine kinase activity"/>
    <property type="evidence" value="ECO:0007669"/>
    <property type="project" value="UniProtKB-KW"/>
</dbReference>